<name>A0AAU8B7P4_9CAUD</name>
<protein>
    <submittedName>
        <fullName evidence="1">Uncharacterized protein</fullName>
    </submittedName>
</protein>
<accession>A0AAU8B7P4</accession>
<proteinExistence type="predicted"/>
<evidence type="ECO:0000313" key="1">
    <source>
        <dbReference type="EMBL" id="XCD07616.1"/>
    </source>
</evidence>
<organism evidence="1">
    <name type="scientific">Dulem virus 33</name>
    <dbReference type="NCBI Taxonomy" id="3145751"/>
    <lineage>
        <taxon>Viruses</taxon>
        <taxon>Duplodnaviria</taxon>
        <taxon>Heunggongvirae</taxon>
        <taxon>Uroviricota</taxon>
        <taxon>Caudoviricetes</taxon>
    </lineage>
</organism>
<sequence>MGRSAQVSELGNASKVGRVFSQISCPLFSKISSRYSGMIGNPMLVMQQAGGNSVKMATGTVLKTSGDVNINVGFKPSFVIFSALCFDSDGALAVKTFAILEPENDDNVVVSWSTTINIAMIPTAVTFTYTVQFTQDGVTITQTSSNSQAPATLPFASNDYQWVAIGK</sequence>
<reference evidence="1" key="1">
    <citation type="submission" date="2024-03" db="EMBL/GenBank/DDBJ databases">
        <title>Diverse circular DNA viruses in blood, oral, and fecal samples of captive lemurs.</title>
        <authorList>
            <person name="Paietta E.N."/>
            <person name="Kraberger S."/>
            <person name="Lund M.C."/>
            <person name="Custer J.M."/>
            <person name="Vargas K.M."/>
            <person name="Ehmke E.E."/>
            <person name="Yoder A.D."/>
            <person name="Varsani A."/>
        </authorList>
    </citation>
    <scope>NUCLEOTIDE SEQUENCE</scope>
    <source>
        <strain evidence="1">Duke_28FS_2</strain>
    </source>
</reference>
<dbReference type="EMBL" id="PP511792">
    <property type="protein sequence ID" value="XCD07616.1"/>
    <property type="molecule type" value="Genomic_DNA"/>
</dbReference>